<reference evidence="1 2" key="1">
    <citation type="journal article" date="2006" name="Science">
        <title>The genome of black cottonwood, Populus trichocarpa (Torr. &amp; Gray).</title>
        <authorList>
            <person name="Tuskan G.A."/>
            <person name="Difazio S."/>
            <person name="Jansson S."/>
            <person name="Bohlmann J."/>
            <person name="Grigoriev I."/>
            <person name="Hellsten U."/>
            <person name="Putnam N."/>
            <person name="Ralph S."/>
            <person name="Rombauts S."/>
            <person name="Salamov A."/>
            <person name="Schein J."/>
            <person name="Sterck L."/>
            <person name="Aerts A."/>
            <person name="Bhalerao R.R."/>
            <person name="Bhalerao R.P."/>
            <person name="Blaudez D."/>
            <person name="Boerjan W."/>
            <person name="Brun A."/>
            <person name="Brunner A."/>
            <person name="Busov V."/>
            <person name="Campbell M."/>
            <person name="Carlson J."/>
            <person name="Chalot M."/>
            <person name="Chapman J."/>
            <person name="Chen G.L."/>
            <person name="Cooper D."/>
            <person name="Coutinho P.M."/>
            <person name="Couturier J."/>
            <person name="Covert S."/>
            <person name="Cronk Q."/>
            <person name="Cunningham R."/>
            <person name="Davis J."/>
            <person name="Degroeve S."/>
            <person name="Dejardin A."/>
            <person name="Depamphilis C."/>
            <person name="Detter J."/>
            <person name="Dirks B."/>
            <person name="Dubchak I."/>
            <person name="Duplessis S."/>
            <person name="Ehlting J."/>
            <person name="Ellis B."/>
            <person name="Gendler K."/>
            <person name="Goodstein D."/>
            <person name="Gribskov M."/>
            <person name="Grimwood J."/>
            <person name="Groover A."/>
            <person name="Gunter L."/>
            <person name="Hamberger B."/>
            <person name="Heinze B."/>
            <person name="Helariutta Y."/>
            <person name="Henrissat B."/>
            <person name="Holligan D."/>
            <person name="Holt R."/>
            <person name="Huang W."/>
            <person name="Islam-Faridi N."/>
            <person name="Jones S."/>
            <person name="Jones-Rhoades M."/>
            <person name="Jorgensen R."/>
            <person name="Joshi C."/>
            <person name="Kangasjarvi J."/>
            <person name="Karlsson J."/>
            <person name="Kelleher C."/>
            <person name="Kirkpatrick R."/>
            <person name="Kirst M."/>
            <person name="Kohler A."/>
            <person name="Kalluri U."/>
            <person name="Larimer F."/>
            <person name="Leebens-Mack J."/>
            <person name="Leple J.C."/>
            <person name="Locascio P."/>
            <person name="Lou Y."/>
            <person name="Lucas S."/>
            <person name="Martin F."/>
            <person name="Montanini B."/>
            <person name="Napoli C."/>
            <person name="Nelson D.R."/>
            <person name="Nelson C."/>
            <person name="Nieminen K."/>
            <person name="Nilsson O."/>
            <person name="Pereda V."/>
            <person name="Peter G."/>
            <person name="Philippe R."/>
            <person name="Pilate G."/>
            <person name="Poliakov A."/>
            <person name="Razumovskaya J."/>
            <person name="Richardson P."/>
            <person name="Rinaldi C."/>
            <person name="Ritland K."/>
            <person name="Rouze P."/>
            <person name="Ryaboy D."/>
            <person name="Schmutz J."/>
            <person name="Schrader J."/>
            <person name="Segerman B."/>
            <person name="Shin H."/>
            <person name="Siddiqui A."/>
            <person name="Sterky F."/>
            <person name="Terry A."/>
            <person name="Tsai C.J."/>
            <person name="Uberbacher E."/>
            <person name="Unneberg P."/>
            <person name="Vahala J."/>
            <person name="Wall K."/>
            <person name="Wessler S."/>
            <person name="Yang G."/>
            <person name="Yin T."/>
            <person name="Douglas C."/>
            <person name="Marra M."/>
            <person name="Sandberg G."/>
            <person name="Van de Peer Y."/>
            <person name="Rokhsar D."/>
        </authorList>
    </citation>
    <scope>NUCLEOTIDE SEQUENCE [LARGE SCALE GENOMIC DNA]</scope>
    <source>
        <strain evidence="2">cv. Nisqually</strain>
    </source>
</reference>
<sequence length="45" mass="5288">MTNIASKLKSLGMNVDVNFLVPFIINWLPHRYGPFQMNYNTMKDK</sequence>
<dbReference type="InParanoid" id="A0A2K2AW18"/>
<organism evidence="1 2">
    <name type="scientific">Populus trichocarpa</name>
    <name type="common">Western balsam poplar</name>
    <name type="synonym">Populus balsamifera subsp. trichocarpa</name>
    <dbReference type="NCBI Taxonomy" id="3694"/>
    <lineage>
        <taxon>Eukaryota</taxon>
        <taxon>Viridiplantae</taxon>
        <taxon>Streptophyta</taxon>
        <taxon>Embryophyta</taxon>
        <taxon>Tracheophyta</taxon>
        <taxon>Spermatophyta</taxon>
        <taxon>Magnoliopsida</taxon>
        <taxon>eudicotyledons</taxon>
        <taxon>Gunneridae</taxon>
        <taxon>Pentapetalae</taxon>
        <taxon>rosids</taxon>
        <taxon>fabids</taxon>
        <taxon>Malpighiales</taxon>
        <taxon>Salicaceae</taxon>
        <taxon>Saliceae</taxon>
        <taxon>Populus</taxon>
    </lineage>
</organism>
<name>A0A2K2AW18_POPTR</name>
<gene>
    <name evidence="1" type="ORF">POPTR_004G173100</name>
</gene>
<keyword evidence="2" id="KW-1185">Reference proteome</keyword>
<dbReference type="EMBL" id="CM009293">
    <property type="protein sequence ID" value="PNT41727.1"/>
    <property type="molecule type" value="Genomic_DNA"/>
</dbReference>
<protein>
    <submittedName>
        <fullName evidence="1">Uncharacterized protein</fullName>
    </submittedName>
</protein>
<evidence type="ECO:0000313" key="1">
    <source>
        <dbReference type="EMBL" id="PNT41727.1"/>
    </source>
</evidence>
<proteinExistence type="predicted"/>
<dbReference type="Proteomes" id="UP000006729">
    <property type="component" value="Chromosome 4"/>
</dbReference>
<dbReference type="AlphaFoldDB" id="A0A2K2AW18"/>
<accession>A0A2K2AW18</accession>
<evidence type="ECO:0000313" key="2">
    <source>
        <dbReference type="Proteomes" id="UP000006729"/>
    </source>
</evidence>